<proteinExistence type="predicted"/>
<evidence type="ECO:0000259" key="1">
    <source>
        <dbReference type="PROSITE" id="PS51819"/>
    </source>
</evidence>
<accession>A0ABV5IFH8</accession>
<evidence type="ECO:0000313" key="3">
    <source>
        <dbReference type="Proteomes" id="UP001589647"/>
    </source>
</evidence>
<keyword evidence="3" id="KW-1185">Reference proteome</keyword>
<dbReference type="PANTHER" id="PTHR33993">
    <property type="entry name" value="GLYOXALASE-RELATED"/>
    <property type="match status" value="1"/>
</dbReference>
<dbReference type="InterPro" id="IPR052164">
    <property type="entry name" value="Anthracycline_SecMetBiosynth"/>
</dbReference>
<dbReference type="SUPFAM" id="SSF54593">
    <property type="entry name" value="Glyoxalase/Bleomycin resistance protein/Dihydroxybiphenyl dioxygenase"/>
    <property type="match status" value="2"/>
</dbReference>
<dbReference type="RefSeq" id="WP_189646383.1">
    <property type="nucleotide sequence ID" value="NZ_BMRC01000002.1"/>
</dbReference>
<name>A0ABV5IFH8_9ACTN</name>
<evidence type="ECO:0000313" key="2">
    <source>
        <dbReference type="EMBL" id="MFB9203292.1"/>
    </source>
</evidence>
<dbReference type="PANTHER" id="PTHR33993:SF10">
    <property type="entry name" value="CONSERVED PROTEIN"/>
    <property type="match status" value="1"/>
</dbReference>
<dbReference type="InterPro" id="IPR029068">
    <property type="entry name" value="Glyas_Bleomycin-R_OHBP_Dase"/>
</dbReference>
<feature type="domain" description="VOC" evidence="1">
    <location>
        <begin position="11"/>
        <end position="119"/>
    </location>
</feature>
<sequence>MPIHEQYEPGEPCWVDYGALDPAGARAFYGELFGWTFREEAGYSFVELGGQVVGGFGRVPAGLPASWNTYLAAQDVDAVAVRVKELGGGVVFGPMAAGEDGRVLFAADSSGAAVGFWEGHRPAGIVLAGEPGTWCAHELWSADATFYRDLFGDRFGEPPGGGLAVRDRTGARPQWVTFFAVADRAASAATAVRLGATIAPGYPRATIVRDPWGALFALA</sequence>
<reference evidence="2 3" key="1">
    <citation type="submission" date="2024-09" db="EMBL/GenBank/DDBJ databases">
        <authorList>
            <person name="Sun Q."/>
            <person name="Mori K."/>
        </authorList>
    </citation>
    <scope>NUCLEOTIDE SEQUENCE [LARGE SCALE GENOMIC DNA]</scope>
    <source>
        <strain evidence="2 3">CCM 3426</strain>
    </source>
</reference>
<dbReference type="EMBL" id="JBHMEI010000013">
    <property type="protein sequence ID" value="MFB9203292.1"/>
    <property type="molecule type" value="Genomic_DNA"/>
</dbReference>
<gene>
    <name evidence="2" type="ORF">ACFFV7_18980</name>
</gene>
<organism evidence="2 3">
    <name type="scientific">Nonomuraea spiralis</name>
    <dbReference type="NCBI Taxonomy" id="46182"/>
    <lineage>
        <taxon>Bacteria</taxon>
        <taxon>Bacillati</taxon>
        <taxon>Actinomycetota</taxon>
        <taxon>Actinomycetes</taxon>
        <taxon>Streptosporangiales</taxon>
        <taxon>Streptosporangiaceae</taxon>
        <taxon>Nonomuraea</taxon>
    </lineage>
</organism>
<dbReference type="PROSITE" id="PS51819">
    <property type="entry name" value="VOC"/>
    <property type="match status" value="1"/>
</dbReference>
<dbReference type="CDD" id="cd07247">
    <property type="entry name" value="SgaA_N_like"/>
    <property type="match status" value="1"/>
</dbReference>
<dbReference type="Gene3D" id="3.10.180.10">
    <property type="entry name" value="2,3-Dihydroxybiphenyl 1,2-Dioxygenase, domain 1"/>
    <property type="match status" value="2"/>
</dbReference>
<protein>
    <submittedName>
        <fullName evidence="2">VOC family protein</fullName>
    </submittedName>
</protein>
<dbReference type="Proteomes" id="UP001589647">
    <property type="component" value="Unassembled WGS sequence"/>
</dbReference>
<dbReference type="InterPro" id="IPR037523">
    <property type="entry name" value="VOC_core"/>
</dbReference>
<comment type="caution">
    <text evidence="2">The sequence shown here is derived from an EMBL/GenBank/DDBJ whole genome shotgun (WGS) entry which is preliminary data.</text>
</comment>